<accession>A0A1U9NJU4</accession>
<dbReference type="GO" id="GO:0046961">
    <property type="term" value="F:proton-transporting ATPase activity, rotational mechanism"/>
    <property type="evidence" value="ECO:0007669"/>
    <property type="project" value="InterPro"/>
</dbReference>
<comment type="similarity">
    <text evidence="1 4">Belongs to the V-ATPase E subunit family.</text>
</comment>
<evidence type="ECO:0000313" key="6">
    <source>
        <dbReference type="EMBL" id="AQT68008.1"/>
    </source>
</evidence>
<organism evidence="6 7">
    <name type="scientific">Anaerohalosphaera lusitana</name>
    <dbReference type="NCBI Taxonomy" id="1936003"/>
    <lineage>
        <taxon>Bacteria</taxon>
        <taxon>Pseudomonadati</taxon>
        <taxon>Planctomycetota</taxon>
        <taxon>Phycisphaerae</taxon>
        <taxon>Sedimentisphaerales</taxon>
        <taxon>Anaerohalosphaeraceae</taxon>
        <taxon>Anaerohalosphaera</taxon>
    </lineage>
</organism>
<evidence type="ECO:0000313" key="7">
    <source>
        <dbReference type="Proteomes" id="UP000189674"/>
    </source>
</evidence>
<dbReference type="EMBL" id="CP019791">
    <property type="protein sequence ID" value="AQT68008.1"/>
    <property type="molecule type" value="Genomic_DNA"/>
</dbReference>
<dbReference type="KEGG" id="alus:STSP2_01162"/>
<dbReference type="GO" id="GO:0005524">
    <property type="term" value="F:ATP binding"/>
    <property type="evidence" value="ECO:0007669"/>
    <property type="project" value="UniProtKB-UniRule"/>
</dbReference>
<keyword evidence="4" id="KW-0066">ATP synthesis</keyword>
<dbReference type="SUPFAM" id="SSF160527">
    <property type="entry name" value="V-type ATPase subunit E-like"/>
    <property type="match status" value="1"/>
</dbReference>
<gene>
    <name evidence="4" type="primary">atpE</name>
    <name evidence="6" type="ORF">STSP2_01162</name>
</gene>
<dbReference type="HAMAP" id="MF_00311">
    <property type="entry name" value="ATP_synth_E_arch"/>
    <property type="match status" value="1"/>
</dbReference>
<dbReference type="InterPro" id="IPR038495">
    <property type="entry name" value="ATPase_E_C"/>
</dbReference>
<proteinExistence type="inferred from homology"/>
<sequence>MDAKEVVSKILAEANTEADSIKADAEQKVRAQKEQFDAKMDRFKKESDAKAEKAAEEARQQQLAAARMDIKKQKSQAKAQLLNDVFEKALDELVAMPDDRYKDLMTKLMIKAAQTGDEEVIIGKDEKRIDENLVKNVNRQLGSDKKGSLKLASERADIKGGFILSRGKINVNASAQVLIEQAREELDIDIASELFED</sequence>
<feature type="region of interest" description="Disordered" evidence="5">
    <location>
        <begin position="32"/>
        <end position="60"/>
    </location>
</feature>
<keyword evidence="4" id="KW-0375">Hydrogen ion transport</keyword>
<evidence type="ECO:0000256" key="1">
    <source>
        <dbReference type="ARBA" id="ARBA00005901"/>
    </source>
</evidence>
<comment type="function">
    <text evidence="4">Produces ATP from ADP in the presence of a proton gradient across the membrane.</text>
</comment>
<dbReference type="InterPro" id="IPR002842">
    <property type="entry name" value="ATPase_V1_Esu"/>
</dbReference>
<dbReference type="Gene3D" id="3.30.2320.30">
    <property type="entry name" value="ATP synthase, E subunit, C-terminal"/>
    <property type="match status" value="1"/>
</dbReference>
<evidence type="ECO:0000256" key="4">
    <source>
        <dbReference type="HAMAP-Rule" id="MF_00311"/>
    </source>
</evidence>
<dbReference type="GO" id="GO:0046933">
    <property type="term" value="F:proton-transporting ATP synthase activity, rotational mechanism"/>
    <property type="evidence" value="ECO:0007669"/>
    <property type="project" value="UniProtKB-UniRule"/>
</dbReference>
<dbReference type="GO" id="GO:0042777">
    <property type="term" value="P:proton motive force-driven plasma membrane ATP synthesis"/>
    <property type="evidence" value="ECO:0007669"/>
    <property type="project" value="UniProtKB-UniRule"/>
</dbReference>
<protein>
    <recommendedName>
        <fullName evidence="4">V-type proton ATPase subunit E</fullName>
    </recommendedName>
    <alternativeName>
        <fullName evidence="4">V-ATPase subunit E</fullName>
    </alternativeName>
</protein>
<keyword evidence="2 4" id="KW-0813">Transport</keyword>
<dbReference type="STRING" id="1936003.STSP2_01162"/>
<reference evidence="7" key="1">
    <citation type="submission" date="2017-02" db="EMBL/GenBank/DDBJ databases">
        <title>Comparative genomics and description of representatives of a novel lineage of planctomycetes thriving in anoxic sediments.</title>
        <authorList>
            <person name="Spring S."/>
            <person name="Bunk B."/>
            <person name="Sproer C."/>
        </authorList>
    </citation>
    <scope>NUCLEOTIDE SEQUENCE [LARGE SCALE GENOMIC DNA]</scope>
    <source>
        <strain evidence="7">ST-NAGAB-D1</strain>
    </source>
</reference>
<keyword evidence="3 4" id="KW-0406">Ion transport</keyword>
<keyword evidence="7" id="KW-1185">Reference proteome</keyword>
<dbReference type="AlphaFoldDB" id="A0A1U9NJU4"/>
<feature type="compositionally biased region" description="Basic and acidic residues" evidence="5">
    <location>
        <begin position="32"/>
        <end position="59"/>
    </location>
</feature>
<evidence type="ECO:0000256" key="3">
    <source>
        <dbReference type="ARBA" id="ARBA00023065"/>
    </source>
</evidence>
<evidence type="ECO:0000256" key="5">
    <source>
        <dbReference type="SAM" id="MobiDB-lite"/>
    </source>
</evidence>
<name>A0A1U9NJU4_9BACT</name>
<dbReference type="RefSeq" id="WP_146660659.1">
    <property type="nucleotide sequence ID" value="NZ_CP019791.1"/>
</dbReference>
<dbReference type="Proteomes" id="UP000189674">
    <property type="component" value="Chromosome"/>
</dbReference>
<dbReference type="OrthoDB" id="4004at2"/>
<dbReference type="GO" id="GO:0033178">
    <property type="term" value="C:proton-transporting two-sector ATPase complex, catalytic domain"/>
    <property type="evidence" value="ECO:0007669"/>
    <property type="project" value="InterPro"/>
</dbReference>
<evidence type="ECO:0000256" key="2">
    <source>
        <dbReference type="ARBA" id="ARBA00022448"/>
    </source>
</evidence>
<dbReference type="Pfam" id="PF01991">
    <property type="entry name" value="vATP-synt_E"/>
    <property type="match status" value="1"/>
</dbReference>